<dbReference type="EMBL" id="LAZR01000003">
    <property type="protein sequence ID" value="KKO11071.1"/>
    <property type="molecule type" value="Genomic_DNA"/>
</dbReference>
<dbReference type="PROSITE" id="PS51197">
    <property type="entry name" value="HTH_RRF2_2"/>
    <property type="match status" value="1"/>
</dbReference>
<dbReference type="NCBIfam" id="TIGR00738">
    <property type="entry name" value="rrf2_super"/>
    <property type="match status" value="1"/>
</dbReference>
<keyword evidence="1" id="KW-0238">DNA-binding</keyword>
<evidence type="ECO:0000256" key="1">
    <source>
        <dbReference type="ARBA" id="ARBA00023125"/>
    </source>
</evidence>
<dbReference type="GO" id="GO:0003700">
    <property type="term" value="F:DNA-binding transcription factor activity"/>
    <property type="evidence" value="ECO:0007669"/>
    <property type="project" value="TreeGrafter"/>
</dbReference>
<dbReference type="Pfam" id="PF02082">
    <property type="entry name" value="Rrf2"/>
    <property type="match status" value="1"/>
</dbReference>
<dbReference type="AlphaFoldDB" id="A0A0F9W168"/>
<dbReference type="Gene3D" id="1.10.10.10">
    <property type="entry name" value="Winged helix-like DNA-binding domain superfamily/Winged helix DNA-binding domain"/>
    <property type="match status" value="1"/>
</dbReference>
<organism evidence="2">
    <name type="scientific">marine sediment metagenome</name>
    <dbReference type="NCBI Taxonomy" id="412755"/>
    <lineage>
        <taxon>unclassified sequences</taxon>
        <taxon>metagenomes</taxon>
        <taxon>ecological metagenomes</taxon>
    </lineage>
</organism>
<dbReference type="InterPro" id="IPR036390">
    <property type="entry name" value="WH_DNA-bd_sf"/>
</dbReference>
<dbReference type="PANTHER" id="PTHR33221">
    <property type="entry name" value="WINGED HELIX-TURN-HELIX TRANSCRIPTIONAL REGULATOR, RRF2 FAMILY"/>
    <property type="match status" value="1"/>
</dbReference>
<accession>A0A0F9W168</accession>
<protein>
    <recommendedName>
        <fullName evidence="3">Rrf2 family transcriptional regulator</fullName>
    </recommendedName>
</protein>
<comment type="caution">
    <text evidence="2">The sequence shown here is derived from an EMBL/GenBank/DDBJ whole genome shotgun (WGS) entry which is preliminary data.</text>
</comment>
<dbReference type="InterPro" id="IPR000944">
    <property type="entry name" value="Tscrpt_reg_Rrf2"/>
</dbReference>
<gene>
    <name evidence="2" type="ORF">LCGC14_0015470</name>
</gene>
<evidence type="ECO:0008006" key="3">
    <source>
        <dbReference type="Google" id="ProtNLM"/>
    </source>
</evidence>
<dbReference type="SUPFAM" id="SSF46785">
    <property type="entry name" value="Winged helix' DNA-binding domain"/>
    <property type="match status" value="1"/>
</dbReference>
<dbReference type="GO" id="GO:0005829">
    <property type="term" value="C:cytosol"/>
    <property type="evidence" value="ECO:0007669"/>
    <property type="project" value="TreeGrafter"/>
</dbReference>
<dbReference type="GO" id="GO:0003677">
    <property type="term" value="F:DNA binding"/>
    <property type="evidence" value="ECO:0007669"/>
    <property type="project" value="UniProtKB-KW"/>
</dbReference>
<evidence type="ECO:0000313" key="2">
    <source>
        <dbReference type="EMBL" id="KKO11071.1"/>
    </source>
</evidence>
<dbReference type="InterPro" id="IPR036388">
    <property type="entry name" value="WH-like_DNA-bd_sf"/>
</dbReference>
<sequence>MRVSQKCQYALRAVFELAKRPGAEPVSTTQIAAAQAIPKGFLEVILVQLKNGGFVRSRRGMRGGYQLTPSAQTLTLGEIIRFVDGPIAPIDCMTDASRSECGLNGDCAFMPFWERVRDAVADVYETTTFQDLIDSEQAASQRHLGSNI</sequence>
<proteinExistence type="predicted"/>
<name>A0A0F9W168_9ZZZZ</name>
<reference evidence="2" key="1">
    <citation type="journal article" date="2015" name="Nature">
        <title>Complex archaea that bridge the gap between prokaryotes and eukaryotes.</title>
        <authorList>
            <person name="Spang A."/>
            <person name="Saw J.H."/>
            <person name="Jorgensen S.L."/>
            <person name="Zaremba-Niedzwiedzka K."/>
            <person name="Martijn J."/>
            <person name="Lind A.E."/>
            <person name="van Eijk R."/>
            <person name="Schleper C."/>
            <person name="Guy L."/>
            <person name="Ettema T.J."/>
        </authorList>
    </citation>
    <scope>NUCLEOTIDE SEQUENCE</scope>
</reference>
<dbReference type="PANTHER" id="PTHR33221:SF5">
    <property type="entry name" value="HTH-TYPE TRANSCRIPTIONAL REGULATOR ISCR"/>
    <property type="match status" value="1"/>
</dbReference>